<evidence type="ECO:0000259" key="1">
    <source>
        <dbReference type="Pfam" id="PF01494"/>
    </source>
</evidence>
<gene>
    <name evidence="2" type="ORF">ACFFJH_17975</name>
</gene>
<keyword evidence="2" id="KW-0560">Oxidoreductase</keyword>
<feature type="domain" description="FAD-binding" evidence="1">
    <location>
        <begin position="18"/>
        <end position="315"/>
    </location>
</feature>
<sequence>MDTSYYSHLDNLSSAKQLDVLILGGGPAGASAGLNLLKRGDLSVMMVERGDYTEAKFGESLSSSVRSTLEYLGVWDAFSATQDLAPFYTNVNWGSGVQRQIGYMFTPNGGGWRLDRLALERLLADNFVARGGELWCDSQVVTCVRQAERGWQVEVKRGNQETQTVFCKYIIDASGRRGVMRTNLNLALTVYDRLIGVGCIGELSTSRPAIMTNPIENQIVACEYGWWYISPMSNNQVSVVLMSDPDIVNKLQACHPDVWRALLANVSNISESIQTAKFSEKPRSFPCYSSYLNAAGGKDWVAVGDAVAAYDPISSSGIPRALASGIHGAFIAVDSLFSNGELLTTYAQAIEQEFKQYLQTQWQYYQRETRWTESVFWARRRAVIGISKESSVRATHVYEPRITRPPIHLKANEAYDLWLLCQVGKSLRQIITEFSRHYMYLPECKIILGLQELIESGFLEILIEEEEDCVFFNTDRLYFN</sequence>
<evidence type="ECO:0000313" key="3">
    <source>
        <dbReference type="Proteomes" id="UP001589844"/>
    </source>
</evidence>
<evidence type="ECO:0000313" key="2">
    <source>
        <dbReference type="EMBL" id="MFC0351716.1"/>
    </source>
</evidence>
<dbReference type="EC" id="1.-.-.-" evidence="2"/>
<reference evidence="2 3" key="1">
    <citation type="submission" date="2024-09" db="EMBL/GenBank/DDBJ databases">
        <authorList>
            <person name="Sun Q."/>
            <person name="Mori K."/>
        </authorList>
    </citation>
    <scope>NUCLEOTIDE SEQUENCE [LARGE SCALE GENOMIC DNA]</scope>
    <source>
        <strain evidence="2 3">CCM 8677</strain>
    </source>
</reference>
<dbReference type="PANTHER" id="PTHR43747">
    <property type="entry name" value="FAD-BINDING PROTEIN"/>
    <property type="match status" value="1"/>
</dbReference>
<dbReference type="RefSeq" id="WP_390214343.1">
    <property type="nucleotide sequence ID" value="NZ_JBHLXJ010000018.1"/>
</dbReference>
<dbReference type="InterPro" id="IPR036188">
    <property type="entry name" value="FAD/NAD-bd_sf"/>
</dbReference>
<dbReference type="Pfam" id="PF01494">
    <property type="entry name" value="FAD_binding_3"/>
    <property type="match status" value="1"/>
</dbReference>
<dbReference type="Proteomes" id="UP001589844">
    <property type="component" value="Unassembled WGS sequence"/>
</dbReference>
<protein>
    <submittedName>
        <fullName evidence="2">NAD(P)/FAD-dependent oxidoreductase</fullName>
        <ecNumber evidence="2">1.-.-.-</ecNumber>
    </submittedName>
</protein>
<accession>A0ABV6IL37</accession>
<dbReference type="PRINTS" id="PR00420">
    <property type="entry name" value="RNGMNOXGNASE"/>
</dbReference>
<comment type="caution">
    <text evidence="2">The sequence shown here is derived from an EMBL/GenBank/DDBJ whole genome shotgun (WGS) entry which is preliminary data.</text>
</comment>
<name>A0ABV6IL37_9BURK</name>
<dbReference type="EMBL" id="JBHLXJ010000018">
    <property type="protein sequence ID" value="MFC0351716.1"/>
    <property type="molecule type" value="Genomic_DNA"/>
</dbReference>
<dbReference type="Gene3D" id="3.30.9.100">
    <property type="match status" value="1"/>
</dbReference>
<dbReference type="InterPro" id="IPR050816">
    <property type="entry name" value="Flavin-dep_Halogenase_NPB"/>
</dbReference>
<organism evidence="2 3">
    <name type="scientific">Undibacterium danionis</name>
    <dbReference type="NCBI Taxonomy" id="1812100"/>
    <lineage>
        <taxon>Bacteria</taxon>
        <taxon>Pseudomonadati</taxon>
        <taxon>Pseudomonadota</taxon>
        <taxon>Betaproteobacteria</taxon>
        <taxon>Burkholderiales</taxon>
        <taxon>Oxalobacteraceae</taxon>
        <taxon>Undibacterium</taxon>
    </lineage>
</organism>
<dbReference type="SUPFAM" id="SSF51905">
    <property type="entry name" value="FAD/NAD(P)-binding domain"/>
    <property type="match status" value="1"/>
</dbReference>
<proteinExistence type="predicted"/>
<dbReference type="PANTHER" id="PTHR43747:SF1">
    <property type="entry name" value="SLR1998 PROTEIN"/>
    <property type="match status" value="1"/>
</dbReference>
<dbReference type="GO" id="GO:0016491">
    <property type="term" value="F:oxidoreductase activity"/>
    <property type="evidence" value="ECO:0007669"/>
    <property type="project" value="UniProtKB-KW"/>
</dbReference>
<dbReference type="Gene3D" id="3.50.50.60">
    <property type="entry name" value="FAD/NAD(P)-binding domain"/>
    <property type="match status" value="1"/>
</dbReference>
<keyword evidence="3" id="KW-1185">Reference proteome</keyword>
<dbReference type="InterPro" id="IPR002938">
    <property type="entry name" value="FAD-bd"/>
</dbReference>